<proteinExistence type="predicted"/>
<sequence length="256" mass="28978">MEFEDLDGHLKIWLKTAQSNLNAMGDLERIDRAPVTLYIGAMSEAISGNNALADALKPLLDEVKTVLRRHCPSNAWPLTLTFKANSRNRLEVEEIGVCNFTFNGLFHKRKGIVETRWVDYGIESLFGLNQITSDLRLLEKMTPPSNQPVQAWSTANNLMGSPHVHYEGIHARSKAEALLKMIWAEKGRDGLAEILNKGKIDIKNNDDRIWFVANDLHDLDLHPMGTAPRKLEAMDEIFDHLKNNSPDVEPQDEFEP</sequence>
<comment type="caution">
    <text evidence="1">The sequence shown here is derived from an EMBL/GenBank/DDBJ whole genome shotgun (WGS) entry which is preliminary data.</text>
</comment>
<protein>
    <submittedName>
        <fullName evidence="1">Uncharacterized protein</fullName>
    </submittedName>
</protein>
<accession>A0A0F9WVP2</accession>
<reference evidence="1" key="1">
    <citation type="journal article" date="2015" name="Nature">
        <title>Complex archaea that bridge the gap between prokaryotes and eukaryotes.</title>
        <authorList>
            <person name="Spang A."/>
            <person name="Saw J.H."/>
            <person name="Jorgensen S.L."/>
            <person name="Zaremba-Niedzwiedzka K."/>
            <person name="Martijn J."/>
            <person name="Lind A.E."/>
            <person name="van Eijk R."/>
            <person name="Schleper C."/>
            <person name="Guy L."/>
            <person name="Ettema T.J."/>
        </authorList>
    </citation>
    <scope>NUCLEOTIDE SEQUENCE</scope>
</reference>
<gene>
    <name evidence="1" type="ORF">LCGC14_0228300</name>
</gene>
<organism evidence="1">
    <name type="scientific">marine sediment metagenome</name>
    <dbReference type="NCBI Taxonomy" id="412755"/>
    <lineage>
        <taxon>unclassified sequences</taxon>
        <taxon>metagenomes</taxon>
        <taxon>ecological metagenomes</taxon>
    </lineage>
</organism>
<name>A0A0F9WVP2_9ZZZZ</name>
<evidence type="ECO:0000313" key="1">
    <source>
        <dbReference type="EMBL" id="KKN90461.1"/>
    </source>
</evidence>
<dbReference type="EMBL" id="LAZR01000110">
    <property type="protein sequence ID" value="KKN90461.1"/>
    <property type="molecule type" value="Genomic_DNA"/>
</dbReference>
<dbReference type="AlphaFoldDB" id="A0A0F9WVP2"/>